<reference evidence="2 3" key="1">
    <citation type="submission" date="2018-02" db="EMBL/GenBank/DDBJ databases">
        <title>The genomes of Aspergillus section Nigri reveals drivers in fungal speciation.</title>
        <authorList>
            <consortium name="DOE Joint Genome Institute"/>
            <person name="Vesth T.C."/>
            <person name="Nybo J."/>
            <person name="Theobald S."/>
            <person name="Brandl J."/>
            <person name="Frisvad J.C."/>
            <person name="Nielsen K.F."/>
            <person name="Lyhne E.K."/>
            <person name="Kogle M.E."/>
            <person name="Kuo A."/>
            <person name="Riley R."/>
            <person name="Clum A."/>
            <person name="Nolan M."/>
            <person name="Lipzen A."/>
            <person name="Salamov A."/>
            <person name="Henrissat B."/>
            <person name="Wiebenga A."/>
            <person name="De vries R.P."/>
            <person name="Grigoriev I.V."/>
            <person name="Mortensen U.H."/>
            <person name="Andersen M.R."/>
            <person name="Baker S.E."/>
        </authorList>
    </citation>
    <scope>NUCLEOTIDE SEQUENCE [LARGE SCALE GENOMIC DNA]</scope>
    <source>
        <strain evidence="2 3">CBS 101889</strain>
    </source>
</reference>
<dbReference type="AlphaFoldDB" id="A0A395HL63"/>
<protein>
    <submittedName>
        <fullName evidence="2">Uncharacterized protein</fullName>
    </submittedName>
</protein>
<name>A0A395HL63_ASPHC</name>
<gene>
    <name evidence="2" type="ORF">BO97DRAFT_417838</name>
</gene>
<dbReference type="OrthoDB" id="4401630at2759"/>
<dbReference type="Proteomes" id="UP000248961">
    <property type="component" value="Unassembled WGS sequence"/>
</dbReference>
<dbReference type="VEuPathDB" id="FungiDB:BO97DRAFT_417838"/>
<evidence type="ECO:0000256" key="1">
    <source>
        <dbReference type="SAM" id="SignalP"/>
    </source>
</evidence>
<proteinExistence type="predicted"/>
<dbReference type="RefSeq" id="XP_025547373.1">
    <property type="nucleotide sequence ID" value="XM_025696495.1"/>
</dbReference>
<sequence>MSEYVDLRGVDRVLLLSFLYAFAVAEGDERTARWEFDEVEALEAVKGPITRFCGQLIDCDISGGYACPALYNGHYARHHESDTASFTKFNTKPFEWMVEFARGVMEAGYGGKPPPYSGPPEEFDIKGLDKPTLLGVLYAFATAPLLERTFFDEAKAIEAVKGPIEIFCGQAILCDISGDTVDPRRFNLLPYSRPTSFRTVLWVYHELTTKLYPRWNQSRYPFPPLPEVEEVDIAGVDKILLLQTLWYSYIPTIMDKFDEDRAVEAVKGPIDYFCGRPIKCDISGSMASPAGYDQYTQTGAFEAHVQAIRAGASHTWLWIDLWRDENDLKCERLNEIKAGMAAERPERFSYVRGDPSLTAGQGGETMAARESSVLPHEDEDWMMVANGVKPSNP</sequence>
<evidence type="ECO:0000313" key="3">
    <source>
        <dbReference type="Proteomes" id="UP000248961"/>
    </source>
</evidence>
<keyword evidence="3" id="KW-1185">Reference proteome</keyword>
<dbReference type="EMBL" id="KZ824317">
    <property type="protein sequence ID" value="RAL08219.1"/>
    <property type="molecule type" value="Genomic_DNA"/>
</dbReference>
<feature type="signal peptide" evidence="1">
    <location>
        <begin position="1"/>
        <end position="27"/>
    </location>
</feature>
<dbReference type="GeneID" id="37200784"/>
<evidence type="ECO:0000313" key="2">
    <source>
        <dbReference type="EMBL" id="RAL08219.1"/>
    </source>
</evidence>
<feature type="chain" id="PRO_5017310320" evidence="1">
    <location>
        <begin position="28"/>
        <end position="393"/>
    </location>
</feature>
<organism evidence="2 3">
    <name type="scientific">Aspergillus homomorphus (strain CBS 101889)</name>
    <dbReference type="NCBI Taxonomy" id="1450537"/>
    <lineage>
        <taxon>Eukaryota</taxon>
        <taxon>Fungi</taxon>
        <taxon>Dikarya</taxon>
        <taxon>Ascomycota</taxon>
        <taxon>Pezizomycotina</taxon>
        <taxon>Eurotiomycetes</taxon>
        <taxon>Eurotiomycetidae</taxon>
        <taxon>Eurotiales</taxon>
        <taxon>Aspergillaceae</taxon>
        <taxon>Aspergillus</taxon>
        <taxon>Aspergillus subgen. Circumdati</taxon>
    </lineage>
</organism>
<accession>A0A395HL63</accession>
<keyword evidence="1" id="KW-0732">Signal</keyword>